<dbReference type="Pfam" id="PF22953">
    <property type="entry name" value="SpnB_Rossmann"/>
    <property type="match status" value="1"/>
</dbReference>
<dbReference type="InterPro" id="IPR016039">
    <property type="entry name" value="Thiolase-like"/>
</dbReference>
<dbReference type="Gene3D" id="3.40.50.720">
    <property type="entry name" value="NAD(P)-binding Rossmann-like Domain"/>
    <property type="match status" value="2"/>
</dbReference>
<dbReference type="FunFam" id="3.40.47.10:FF:000019">
    <property type="entry name" value="Polyketide synthase type I"/>
    <property type="match status" value="1"/>
</dbReference>
<dbReference type="EMBL" id="KX190788">
    <property type="protein sequence ID" value="APX43977.1"/>
    <property type="molecule type" value="mRNA"/>
</dbReference>
<dbReference type="PANTHER" id="PTHR43775">
    <property type="entry name" value="FATTY ACID SYNTHASE"/>
    <property type="match status" value="1"/>
</dbReference>
<evidence type="ECO:0000256" key="1">
    <source>
        <dbReference type="ARBA" id="ARBA00022450"/>
    </source>
</evidence>
<dbReference type="Pfam" id="PF22621">
    <property type="entry name" value="CurL-like_PKS_C"/>
    <property type="match status" value="1"/>
</dbReference>
<reference evidence="10" key="1">
    <citation type="submission" date="2016-05" db="EMBL/GenBank/DDBJ databases">
        <authorList>
            <person name="Lavstsen T."/>
            <person name="Jespersen J.S."/>
        </authorList>
    </citation>
    <scope>NUCLEOTIDE SEQUENCE</scope>
    <source>
        <strain evidence="10">NK17</strain>
    </source>
</reference>
<keyword evidence="1" id="KW-0596">Phosphopantetheine</keyword>
<dbReference type="Gene3D" id="3.40.47.10">
    <property type="match status" value="1"/>
</dbReference>
<dbReference type="SUPFAM" id="SSF55048">
    <property type="entry name" value="Probable ACP-binding domain of malonyl-CoA ACP transacylase"/>
    <property type="match status" value="1"/>
</dbReference>
<name>A0A1P8NTH1_PESMI</name>
<dbReference type="InterPro" id="IPR013968">
    <property type="entry name" value="PKS_KR"/>
</dbReference>
<dbReference type="Gene3D" id="3.40.50.980">
    <property type="match status" value="2"/>
</dbReference>
<keyword evidence="6" id="KW-0560">Oxidoreductase</keyword>
<dbReference type="PROSITE" id="PS52004">
    <property type="entry name" value="KS3_2"/>
    <property type="match status" value="1"/>
</dbReference>
<dbReference type="SMART" id="SM00825">
    <property type="entry name" value="PKS_KS"/>
    <property type="match status" value="1"/>
</dbReference>
<feature type="domain" description="Carrier" evidence="8">
    <location>
        <begin position="2008"/>
        <end position="2083"/>
    </location>
</feature>
<dbReference type="InterPro" id="IPR020806">
    <property type="entry name" value="PKS_PP-bd"/>
</dbReference>
<keyword evidence="3" id="KW-0436">Ligase</keyword>
<dbReference type="Gene3D" id="3.30.300.30">
    <property type="match status" value="1"/>
</dbReference>
<dbReference type="GO" id="GO:0031177">
    <property type="term" value="F:phosphopantetheine binding"/>
    <property type="evidence" value="ECO:0007669"/>
    <property type="project" value="InterPro"/>
</dbReference>
<evidence type="ECO:0000256" key="5">
    <source>
        <dbReference type="ARBA" id="ARBA00022679"/>
    </source>
</evidence>
<dbReference type="InterPro" id="IPR010080">
    <property type="entry name" value="Thioester_reductase-like_dom"/>
</dbReference>
<dbReference type="InterPro" id="IPR050091">
    <property type="entry name" value="PKS_NRPS_Biosynth_Enz"/>
</dbReference>
<dbReference type="SMART" id="SM00822">
    <property type="entry name" value="PKS_KR"/>
    <property type="match status" value="1"/>
</dbReference>
<feature type="domain" description="Carrier" evidence="8">
    <location>
        <begin position="530"/>
        <end position="605"/>
    </location>
</feature>
<dbReference type="CDD" id="cd08956">
    <property type="entry name" value="KR_3_FAS_SDR_x"/>
    <property type="match status" value="1"/>
</dbReference>
<dbReference type="PANTHER" id="PTHR43775:SF51">
    <property type="entry name" value="INACTIVE PHENOLPHTHIOCEROL SYNTHESIS POLYKETIDE SYNTHASE TYPE I PKS1-RELATED"/>
    <property type="match status" value="1"/>
</dbReference>
<dbReference type="InterPro" id="IPR020845">
    <property type="entry name" value="AMP-binding_CS"/>
</dbReference>
<dbReference type="Pfam" id="PF00501">
    <property type="entry name" value="AMP-binding"/>
    <property type="match status" value="1"/>
</dbReference>
<dbReference type="InterPro" id="IPR000873">
    <property type="entry name" value="AMP-dep_synth/lig_dom"/>
</dbReference>
<dbReference type="NCBIfam" id="TIGR01733">
    <property type="entry name" value="AA-adenyl-dom"/>
    <property type="match status" value="1"/>
</dbReference>
<dbReference type="InterPro" id="IPR055123">
    <property type="entry name" value="SpnB-like_Rossmann"/>
</dbReference>
<dbReference type="SMART" id="SM00827">
    <property type="entry name" value="PKS_AT"/>
    <property type="match status" value="1"/>
</dbReference>
<dbReference type="GO" id="GO:0006633">
    <property type="term" value="P:fatty acid biosynthetic process"/>
    <property type="evidence" value="ECO:0007669"/>
    <property type="project" value="TreeGrafter"/>
</dbReference>
<dbReference type="InterPro" id="IPR025110">
    <property type="entry name" value="AMP-bd_C"/>
</dbReference>
<dbReference type="InterPro" id="IPR014030">
    <property type="entry name" value="Ketoacyl_synth_N"/>
</dbReference>
<dbReference type="Pfam" id="PF00550">
    <property type="entry name" value="PP-binding"/>
    <property type="match status" value="2"/>
</dbReference>
<dbReference type="SUPFAM" id="SSF56801">
    <property type="entry name" value="Acetyl-CoA synthetase-like"/>
    <property type="match status" value="1"/>
</dbReference>
<dbReference type="SUPFAM" id="SSF53901">
    <property type="entry name" value="Thiolase-like"/>
    <property type="match status" value="1"/>
</dbReference>
<dbReference type="GO" id="GO:0032259">
    <property type="term" value="P:methylation"/>
    <property type="evidence" value="ECO:0007669"/>
    <property type="project" value="UniProtKB-KW"/>
</dbReference>
<keyword evidence="4" id="KW-0489">Methyltransferase</keyword>
<dbReference type="FunFam" id="3.40.50.12780:FF:000012">
    <property type="entry name" value="Non-ribosomal peptide synthetase"/>
    <property type="match status" value="1"/>
</dbReference>
<dbReference type="InterPro" id="IPR016036">
    <property type="entry name" value="Malonyl_transacylase_ACP-bd"/>
</dbReference>
<dbReference type="InterPro" id="IPR036291">
    <property type="entry name" value="NAD(P)-bd_dom_sf"/>
</dbReference>
<protein>
    <submittedName>
        <fullName evidence="10">Polyketide synthase</fullName>
    </submittedName>
</protein>
<comment type="similarity">
    <text evidence="7">Belongs to the NRP synthetase family.</text>
</comment>
<dbReference type="Pfam" id="PF08659">
    <property type="entry name" value="KR"/>
    <property type="match status" value="1"/>
</dbReference>
<dbReference type="InterPro" id="IPR009081">
    <property type="entry name" value="PP-bd_ACP"/>
</dbReference>
<dbReference type="NCBIfam" id="TIGR01746">
    <property type="entry name" value="Thioester-redct"/>
    <property type="match status" value="1"/>
</dbReference>
<dbReference type="Gene3D" id="3.40.366.10">
    <property type="entry name" value="Malonyl-Coenzyme A Acyl Carrier Protein, domain 2"/>
    <property type="match status" value="1"/>
</dbReference>
<evidence type="ECO:0000256" key="6">
    <source>
        <dbReference type="ARBA" id="ARBA00023002"/>
    </source>
</evidence>
<keyword evidence="2" id="KW-0597">Phosphoprotein</keyword>
<dbReference type="SUPFAM" id="SSF52151">
    <property type="entry name" value="FabD/lysophospholipase-like"/>
    <property type="match status" value="1"/>
</dbReference>
<accession>A0A1P8NTH1</accession>
<dbReference type="Gene3D" id="1.10.1200.10">
    <property type="entry name" value="ACP-like"/>
    <property type="match status" value="2"/>
</dbReference>
<dbReference type="InterPro" id="IPR045851">
    <property type="entry name" value="AMP-bd_C_sf"/>
</dbReference>
<dbReference type="Pfam" id="PF02801">
    <property type="entry name" value="Ketoacyl-synt_C"/>
    <property type="match status" value="1"/>
</dbReference>
<evidence type="ECO:0000259" key="9">
    <source>
        <dbReference type="PROSITE" id="PS52004"/>
    </source>
</evidence>
<dbReference type="SUPFAM" id="SSF51735">
    <property type="entry name" value="NAD(P)-binding Rossmann-fold domains"/>
    <property type="match status" value="3"/>
</dbReference>
<dbReference type="InterPro" id="IPR010071">
    <property type="entry name" value="AA_adenyl_dom"/>
</dbReference>
<feature type="domain" description="Ketosynthase family 3 (KS3)" evidence="9">
    <location>
        <begin position="622"/>
        <end position="1044"/>
    </location>
</feature>
<keyword evidence="5" id="KW-0808">Transferase</keyword>
<dbReference type="InterPro" id="IPR013120">
    <property type="entry name" value="FAR_NAD-bd"/>
</dbReference>
<dbReference type="SMART" id="SM00823">
    <property type="entry name" value="PKS_PP"/>
    <property type="match status" value="2"/>
</dbReference>
<dbReference type="FunFam" id="3.40.50.980:FF:000001">
    <property type="entry name" value="Non-ribosomal peptide synthetase"/>
    <property type="match status" value="1"/>
</dbReference>
<evidence type="ECO:0000313" key="10">
    <source>
        <dbReference type="EMBL" id="APX43977.1"/>
    </source>
</evidence>
<evidence type="ECO:0000259" key="8">
    <source>
        <dbReference type="PROSITE" id="PS50075"/>
    </source>
</evidence>
<dbReference type="GO" id="GO:0008168">
    <property type="term" value="F:methyltransferase activity"/>
    <property type="evidence" value="ECO:0007669"/>
    <property type="project" value="UniProtKB-KW"/>
</dbReference>
<dbReference type="Pfam" id="PF00109">
    <property type="entry name" value="ketoacyl-synt"/>
    <property type="match status" value="1"/>
</dbReference>
<dbReference type="Gene3D" id="2.30.38.10">
    <property type="entry name" value="Luciferase, Domain 3"/>
    <property type="match status" value="1"/>
</dbReference>
<dbReference type="PROSITE" id="PS00455">
    <property type="entry name" value="AMP_BINDING"/>
    <property type="match status" value="1"/>
</dbReference>
<dbReference type="GO" id="GO:0004312">
    <property type="term" value="F:fatty acid synthase activity"/>
    <property type="evidence" value="ECO:0007669"/>
    <property type="project" value="TreeGrafter"/>
</dbReference>
<dbReference type="InterPro" id="IPR057326">
    <property type="entry name" value="KR_dom"/>
</dbReference>
<dbReference type="PROSITE" id="PS00012">
    <property type="entry name" value="PHOSPHOPANTETHEINE"/>
    <property type="match status" value="1"/>
</dbReference>
<evidence type="ECO:0000256" key="2">
    <source>
        <dbReference type="ARBA" id="ARBA00022553"/>
    </source>
</evidence>
<dbReference type="InterPro" id="IPR020841">
    <property type="entry name" value="PKS_Beta-ketoAc_synthase_dom"/>
</dbReference>
<dbReference type="CDD" id="cd05930">
    <property type="entry name" value="A_NRPS"/>
    <property type="match status" value="1"/>
</dbReference>
<dbReference type="InterPro" id="IPR016035">
    <property type="entry name" value="Acyl_Trfase/lysoPLipase"/>
</dbReference>
<dbReference type="Pfam" id="PF07993">
    <property type="entry name" value="NAD_binding_4"/>
    <property type="match status" value="1"/>
</dbReference>
<dbReference type="Pfam" id="PF13193">
    <property type="entry name" value="AMP-binding_C"/>
    <property type="match status" value="1"/>
</dbReference>
<dbReference type="SUPFAM" id="SSF47336">
    <property type="entry name" value="ACP-like"/>
    <property type="match status" value="2"/>
</dbReference>
<dbReference type="InterPro" id="IPR036736">
    <property type="entry name" value="ACP-like_sf"/>
</dbReference>
<evidence type="ECO:0000256" key="3">
    <source>
        <dbReference type="ARBA" id="ARBA00022598"/>
    </source>
</evidence>
<dbReference type="GO" id="GO:0016874">
    <property type="term" value="F:ligase activity"/>
    <property type="evidence" value="ECO:0007669"/>
    <property type="project" value="UniProtKB-KW"/>
</dbReference>
<dbReference type="GO" id="GO:0016491">
    <property type="term" value="F:oxidoreductase activity"/>
    <property type="evidence" value="ECO:0007669"/>
    <property type="project" value="UniProtKB-KW"/>
</dbReference>
<gene>
    <name evidence="10" type="primary">pks6</name>
</gene>
<dbReference type="Pfam" id="PF00698">
    <property type="entry name" value="Acyl_transf_1"/>
    <property type="match status" value="1"/>
</dbReference>
<sequence length="2492" mass="271651">METSSQNVCETDQDFNETHNPETLGLCLSRLLDQIVENYEHKTAIISGDKTLTYRELNTLATRFARELIHRGIGDGDLVGVALDRSVDLIPVFLAVWKTGAAYVPIDPELPSERIRQMMEDASLRLVITCNSSYAAFGSRKDVCLDISDLLRTIHHETKGISLGLATRSDDLAYVMYTSGSTGRPKGVEVTHGSVSNLLLSLKREPGCAESDRLLAITTVSFDMAVVELFLPLLCGATLVIAQGPDIKEMAALVTLLRRHKITIMQGTPAIWQMLLDSGWQGQPRLKKVFCGGEALSRQLADRLLACGDVLWNMYGPTEATVYGSIWNVSRGQNIIVGRPITNGHLYVLDENQAPVPLGQPGELYIGGAGVARGYRNMKELTRSRFLDNPFHGGTMYRTGDLARMVTSGCLSVIGRIDGQVKIRGYRIELSDIEAAILEHEDISGAVVITHDGWLVAYCILKAKSGSVAARAKTGIDRELRLWLATKIPTYMIPAFFVEMEAFPVTINGKVNRKALPDPIKAIKTTGIVKPATEIEDQIRGIWSRALNHDRFGVHDSFFEVGGDSLRIVHVQRELQDLLGRSIASPKLFEHYTIKSLATYLSTSPDKVVSMDTKTQHQASTTEDIAIVSMACRLPGDITNPEDFWELLVRGGDAISDVPEDRWGGSGKDDSYCRQGGFIPSTNSFDISLFGISPKEARSLDPAQYLMLEICWEGFERAGLTMEKLRGSQTGVFVGTSNILAHQSLNQAAIRDLSDLDGYTVTGSAGGTMSGRIAYHFGLEGPALTIDTACSSSLVTTHLACNALRQGECDMAISGGVTLMLNPGLHVEFSRLQGMSPDGRCRAFSADTEGTGWSEGSAVVILKRLTDAQRDGDQIHAVIRGTAVNHDGRSASLTAPSGPAQQRLIQRALTVAGLQPNDIDYIEAHGTGTKLGDPIEATALAEVFGANRSGIEPLLIGSAKSNIGHTQAAAGLVGLLKVVLALQNSTLPESLHITKPTPAVDWQLANMTPVLEKSPWTSMGSRLRRAGISAFGIGGTNAHIIVEESSEPMVTAEESGAVAQLTPPTMPFCISGDTDAALEDQAERLHRYLIGLDQSRIQDVSYSLATMRTHLRRRLVLVAQTKAELLEKLGSIKRLEASAVPASDTIGPPRVAMLFTGQGSQWPGMGKGLCEVYPVFRNAIQEVATHFTNLEVPLLDVMWADPDTREAALLNRTDFAQPALFALEVALWKLWESWGVRPDFVLGHSLGELVAAHVAGIFDLSDACRLVMARSRLMQAQADIDTQMVSLGTTAAEVASAIVKLGHGAAVDIALYNTPRQTVISGKREAVESISDHFSNRGCKTKTLVVGHAFHSRFVDGMLEDFRAVAETLNFSAPNLSVISSLSGSVAKMGQMNQAEYWVRQAREPVRFSDSIKSLGQYGVDIFLELGPQPILCGMGTECLQDGRRSESFAWAPSLMRGRDGVLILQRSIANLHVRHVPINWTAYFEPFGSKRIDLPTYPFQRYYDARRGAKATHGLRNLGKASRNVLPRVEDGLQFELMWYPAKIEDMITGRTWGIMTQRSSPEKAEALRKIVSRTGNRLVDVDHLKDAEHLDGLICMWDSDEDVLSQVQDHVPKALAQLQTAAQTQFAPPLVWVTRLAIGTGTEPDDQNMNLGAAPLWGMMRTARSEHPELRLRLVDLAEETIHCVASALLSSAEPECAIRQGQVLAPRMERVRPLLNSIPKRPLLRRDGAVLITGGLGHLGARVARWLATNHGVHDMVLTSRRGMETPGADHLVNELATGGVKVTVLVNDTSDPLSIESIMAIFGKQRPLRGVVHAAGVADSGVLLAMTPERCATTLGPKACGAWVLHQATSNMDLDLFMMFSSISGVMGMPGLANYAAANSFLDALAHLRCAQGLPATSVAYGTWSGDGMASRLGHNTLSHLAHFGLDTIAPEEGLDLLEEAVVSTRALTIAAALDLRRLRNFVEEQGGIPPLLRLLLSHESAQVSQSWDLWRTLHETEQDQHSGIVLSMVREVVAKALGFTHPLDVDVDRSLQEIGIDSLTAVQMRNHLAKLTGLTLSVNIAMVHPNLRMLSQFLLSQLRETETSSSSTVSSSNTSVTTIFDLPRLDMASIRKGYLDSSFTFDNVSRDPIRCITRPQSVFLTGVTGFVGAFVLHELVRQGITTYCLVRADDVDKARERITMALEEYGLWEPEFATLIKAVVGDLSQPLLGLTEDCFNELADSVDAICHSGALVDWMRPLEEYVGPNIVSTHEILRLASYGCAKAVHLVSTISTLPIHLGFGLTEQDQEFGYGTSKYMAERLVTAARWRGAMTTIYRLPYVTASTTTGRFRVDRGDFLHNFFSGSLELGAFPSLAADMSAVLPVDYLSKTITAIMTQDLHRMGRDFDFVNARAQTCNGFFKLLSAFSGGKEIVAFNTWKQRALSRAVAHPAGALARIAAVLDNYTDETAPNMFKGLTVGEHVLGGEEYPAPLLGEHFIQAYLNQMGIET</sequence>
<dbReference type="InterPro" id="IPR014031">
    <property type="entry name" value="Ketoacyl_synth_C"/>
</dbReference>
<dbReference type="InterPro" id="IPR006162">
    <property type="entry name" value="Ppantetheine_attach_site"/>
</dbReference>
<dbReference type="GO" id="GO:0044550">
    <property type="term" value="P:secondary metabolite biosynthetic process"/>
    <property type="evidence" value="ECO:0007669"/>
    <property type="project" value="UniProtKB-ARBA"/>
</dbReference>
<dbReference type="CDD" id="cd00833">
    <property type="entry name" value="PKS"/>
    <property type="match status" value="1"/>
</dbReference>
<evidence type="ECO:0000256" key="4">
    <source>
        <dbReference type="ARBA" id="ARBA00022603"/>
    </source>
</evidence>
<dbReference type="InterPro" id="IPR014043">
    <property type="entry name" value="Acyl_transferase_dom"/>
</dbReference>
<dbReference type="SMART" id="SM01294">
    <property type="entry name" value="PKS_PP_betabranch"/>
    <property type="match status" value="1"/>
</dbReference>
<dbReference type="InterPro" id="IPR001227">
    <property type="entry name" value="Ac_transferase_dom_sf"/>
</dbReference>
<organism evidence="10">
    <name type="scientific">Pestalotiopsis microspora</name>
    <dbReference type="NCBI Taxonomy" id="85828"/>
    <lineage>
        <taxon>Eukaryota</taxon>
        <taxon>Fungi</taxon>
        <taxon>Dikarya</taxon>
        <taxon>Ascomycota</taxon>
        <taxon>Pezizomycotina</taxon>
        <taxon>Sordariomycetes</taxon>
        <taxon>Xylariomycetidae</taxon>
        <taxon>Amphisphaeriales</taxon>
        <taxon>Sporocadaceae</taxon>
        <taxon>Pestalotiopsis</taxon>
    </lineage>
</organism>
<proteinExistence type="evidence at transcript level"/>
<dbReference type="PROSITE" id="PS50075">
    <property type="entry name" value="CARRIER"/>
    <property type="match status" value="2"/>
</dbReference>
<dbReference type="Gene3D" id="3.30.70.3290">
    <property type="match status" value="1"/>
</dbReference>
<evidence type="ECO:0000256" key="7">
    <source>
        <dbReference type="ARBA" id="ARBA00029454"/>
    </source>
</evidence>